<reference evidence="1 2" key="1">
    <citation type="submission" date="2010-07" db="EMBL/GenBank/DDBJ databases">
        <title>The draft genome of Paenibacillus curdlanolyticus YK9.</title>
        <authorList>
            <consortium name="US DOE Joint Genome Institute (JGI-PGF)"/>
            <person name="Lucas S."/>
            <person name="Copeland A."/>
            <person name="Lapidus A."/>
            <person name="Cheng J.-F."/>
            <person name="Bruce D."/>
            <person name="Goodwin L."/>
            <person name="Pitluck S."/>
            <person name="Land M.L."/>
            <person name="Hauser L."/>
            <person name="Chang Y.-J."/>
            <person name="Jeffries C."/>
            <person name="Anderson I.J."/>
            <person name="Johnson E."/>
            <person name="Loganathan U."/>
            <person name="Mulhopadhyay B."/>
            <person name="Kyrpides N."/>
            <person name="Woyke T.J."/>
        </authorList>
    </citation>
    <scope>NUCLEOTIDE SEQUENCE [LARGE SCALE GENOMIC DNA]</scope>
    <source>
        <strain evidence="1 2">YK9</strain>
    </source>
</reference>
<dbReference type="InterPro" id="IPR007263">
    <property type="entry name" value="DCC1-like"/>
</dbReference>
<dbReference type="STRING" id="717606.PaecuDRAFT_1128"/>
<dbReference type="EMBL" id="AEDD01000002">
    <property type="protein sequence ID" value="EFM12448.1"/>
    <property type="molecule type" value="Genomic_DNA"/>
</dbReference>
<dbReference type="GO" id="GO:0015035">
    <property type="term" value="F:protein-disulfide reductase activity"/>
    <property type="evidence" value="ECO:0007669"/>
    <property type="project" value="InterPro"/>
</dbReference>
<dbReference type="PANTHER" id="PTHR33639:SF2">
    <property type="entry name" value="DUF393 DOMAIN-CONTAINING PROTEIN"/>
    <property type="match status" value="1"/>
</dbReference>
<accession>E0I656</accession>
<dbReference type="PANTHER" id="PTHR33639">
    <property type="entry name" value="THIOL-DISULFIDE OXIDOREDUCTASE DCC"/>
    <property type="match status" value="1"/>
</dbReference>
<proteinExistence type="predicted"/>
<dbReference type="AlphaFoldDB" id="E0I656"/>
<dbReference type="RefSeq" id="WP_006037143.1">
    <property type="nucleotide sequence ID" value="NZ_AEDD01000002.1"/>
</dbReference>
<name>E0I656_9BACL</name>
<dbReference type="InterPro" id="IPR052927">
    <property type="entry name" value="DCC_oxidoreductase"/>
</dbReference>
<dbReference type="OrthoDB" id="9785438at2"/>
<evidence type="ECO:0000313" key="2">
    <source>
        <dbReference type="Proteomes" id="UP000005387"/>
    </source>
</evidence>
<organism evidence="1 2">
    <name type="scientific">Paenibacillus curdlanolyticus YK9</name>
    <dbReference type="NCBI Taxonomy" id="717606"/>
    <lineage>
        <taxon>Bacteria</taxon>
        <taxon>Bacillati</taxon>
        <taxon>Bacillota</taxon>
        <taxon>Bacilli</taxon>
        <taxon>Bacillales</taxon>
        <taxon>Paenibacillaceae</taxon>
        <taxon>Paenibacillus</taxon>
    </lineage>
</organism>
<dbReference type="Proteomes" id="UP000005387">
    <property type="component" value="Unassembled WGS sequence"/>
</dbReference>
<keyword evidence="2" id="KW-1185">Reference proteome</keyword>
<dbReference type="Pfam" id="PF04134">
    <property type="entry name" value="DCC1-like"/>
    <property type="match status" value="1"/>
</dbReference>
<protein>
    <submittedName>
        <fullName evidence="1">Putative thiol-disulfide oxidoreductase DCC</fullName>
    </submittedName>
</protein>
<evidence type="ECO:0000313" key="1">
    <source>
        <dbReference type="EMBL" id="EFM12448.1"/>
    </source>
</evidence>
<sequence>MAIHARIPDHLSILLVDGECALCHGMTRFTVQRDKQAKFRFASLQSEAGQHLLIRAGLDPHAFDSMVLLEQGRVYLRSSAALRVLRGLDGGWPLLFGLIIIPAPIRDFVYRRIAKWRYRLFGRADACLLPSIAGQSRFVDDIESLHKLEPQS</sequence>
<dbReference type="eggNOG" id="COG3011">
    <property type="taxonomic scope" value="Bacteria"/>
</dbReference>
<gene>
    <name evidence="1" type="ORF">PaecuDRAFT_1128</name>
</gene>